<dbReference type="Gene3D" id="2.60.40.710">
    <property type="entry name" value="Endoglucanase-like"/>
    <property type="match status" value="1"/>
</dbReference>
<keyword evidence="3" id="KW-1185">Reference proteome</keyword>
<dbReference type="GO" id="GO:0005975">
    <property type="term" value="P:carbohydrate metabolic process"/>
    <property type="evidence" value="ECO:0007669"/>
    <property type="project" value="InterPro"/>
</dbReference>
<dbReference type="PROSITE" id="PS00018">
    <property type="entry name" value="EF_HAND_1"/>
    <property type="match status" value="1"/>
</dbReference>
<dbReference type="GO" id="GO:0030248">
    <property type="term" value="F:cellulose binding"/>
    <property type="evidence" value="ECO:0007669"/>
    <property type="project" value="InterPro"/>
</dbReference>
<keyword evidence="1" id="KW-0732">Signal</keyword>
<evidence type="ECO:0000313" key="3">
    <source>
        <dbReference type="Proteomes" id="UP000184275"/>
    </source>
</evidence>
<organism evidence="2 3">
    <name type="scientific">Fibrobacter intestinalis</name>
    <dbReference type="NCBI Taxonomy" id="28122"/>
    <lineage>
        <taxon>Bacteria</taxon>
        <taxon>Pseudomonadati</taxon>
        <taxon>Fibrobacterota</taxon>
        <taxon>Fibrobacteria</taxon>
        <taxon>Fibrobacterales</taxon>
        <taxon>Fibrobacteraceae</taxon>
        <taxon>Fibrobacter</taxon>
    </lineage>
</organism>
<protein>
    <recommendedName>
        <fullName evidence="4">LTD domain-containing protein</fullName>
    </recommendedName>
</protein>
<feature type="chain" id="PRO_5013155782" description="LTD domain-containing protein" evidence="1">
    <location>
        <begin position="27"/>
        <end position="1051"/>
    </location>
</feature>
<name>A0A1M6X0E9_9BACT</name>
<feature type="signal peptide" evidence="1">
    <location>
        <begin position="1"/>
        <end position="26"/>
    </location>
</feature>
<sequence length="1051" mass="115078">MARRFCFFLCVLTSFLLAHNPVQVEAFDEQGNNPGQLTLRLRLTNLAGDTLRNLRIRYFLPLEIGRSLQLSPYYLAGSSLSVDTVGGFLAVNVDILKLVPGVFPNESGISLGMHYADYGDFEKADHFSYPGADSFAETDRIPVYLDGTLLVGEAPFDDGMPKIRISGFQPEKSRNGQWVQLKNVGDGAVDLRFLSLSDSSGAAFPLADSDAVLSSGESLLVCVSSPCAGGLDLPGLSLGSAGELTLKYGSLPMDYVAWGGTGVYAAQAVAENLWPGADDFLQIGKAWGPALPYEAGSLFRRIRDDEFAPSAWLLFSSDEIGVSEGKLPHSAPFSWNDGVQVVLDSGESMHFAWMPVPGAASYRLSVYAGDSTLVHREVTSKLSADVELPDGKYLWGVESTADGSDWGAAEFNLSRLFSVERLSAVTYVDGKSLDVEPIAARKDTRLVVPNWGMYADLRGWDSSHVGRSHWDEEESWRCWAVAIQELNRYFGGDLTQDEIKIYGMNARGNTDWILGVFPFERKGSGGDEVVLKTLAWAFNNAFVEYHDSIPSVAFVQESINGGKPVIAGTVSHLMVVDAYRVRSDGRLEAHFLNPHNDGGSEWRVFASSGILSYFSYEVPVQSLNTDSLVHRDSDGDGLVDFDEIYRFKTDPERIDSDGDGIPDKMEIWSYTVREVVNWKSACEDSSQNPLNMQGDAWILGVDREWFADVDGDGLRAELDVDSDNDGLKDGEEDLNANGIVDDGETDPYVAEAGNTPVYAENDVPGDFALYSLGKLSLNDGCICFDYKKYPSKTNVPCSFASESNADYYAVSLAGGSQHILHSKGGVLLRNRDTLNAVNIYSNKDKKPVLNVQKGAMAAGHAYVLEQNWLWSVNTELDSVDVGNRQKTVQAGETFSLLDGAKYQTLKVESGGTLLVGTGEMFVGNLQLEAGSKIDFIQRGYKTVLHTKNQVVWRGAVDIEGLRPTGVTYRMWAIAQGFKLVHHGNEPLFIEGDWAGTIFAPKAKLVLGQAKKEIYGRFVGNGITVHQYASLYAVPFAPETETTIAYFNMEEK</sequence>
<dbReference type="SUPFAM" id="SSF49384">
    <property type="entry name" value="Carbohydrate-binding domain"/>
    <property type="match status" value="1"/>
</dbReference>
<dbReference type="EMBL" id="FRAW01000028">
    <property type="protein sequence ID" value="SHK99319.1"/>
    <property type="molecule type" value="Genomic_DNA"/>
</dbReference>
<dbReference type="Proteomes" id="UP000184275">
    <property type="component" value="Unassembled WGS sequence"/>
</dbReference>
<evidence type="ECO:0000256" key="1">
    <source>
        <dbReference type="SAM" id="SignalP"/>
    </source>
</evidence>
<accession>A0A1M6X0E9</accession>
<dbReference type="AlphaFoldDB" id="A0A1M6X0E9"/>
<reference evidence="3" key="1">
    <citation type="submission" date="2016-11" db="EMBL/GenBank/DDBJ databases">
        <authorList>
            <person name="Varghese N."/>
            <person name="Submissions S."/>
        </authorList>
    </citation>
    <scope>NUCLEOTIDE SEQUENCE [LARGE SCALE GENOMIC DNA]</scope>
    <source>
        <strain evidence="3">UWOS</strain>
    </source>
</reference>
<gene>
    <name evidence="2" type="ORF">SAMN05720469_1289</name>
</gene>
<dbReference type="InterPro" id="IPR036966">
    <property type="entry name" value="CBM3_sf"/>
</dbReference>
<dbReference type="InterPro" id="IPR008965">
    <property type="entry name" value="CBM2/CBM3_carb-bd_dom_sf"/>
</dbReference>
<evidence type="ECO:0008006" key="4">
    <source>
        <dbReference type="Google" id="ProtNLM"/>
    </source>
</evidence>
<dbReference type="RefSeq" id="WP_073305454.1">
    <property type="nucleotide sequence ID" value="NZ_FRAW01000028.1"/>
</dbReference>
<evidence type="ECO:0000313" key="2">
    <source>
        <dbReference type="EMBL" id="SHK99319.1"/>
    </source>
</evidence>
<dbReference type="InterPro" id="IPR018247">
    <property type="entry name" value="EF_Hand_1_Ca_BS"/>
</dbReference>
<proteinExistence type="predicted"/>